<name>A0AAE7BZ89_9STAP</name>
<dbReference type="EMBL" id="CP047363">
    <property type="protein sequence ID" value="QIH77608.1"/>
    <property type="molecule type" value="Genomic_DNA"/>
</dbReference>
<keyword evidence="1" id="KW-0812">Transmembrane</keyword>
<feature type="transmembrane region" description="Helical" evidence="1">
    <location>
        <begin position="6"/>
        <end position="30"/>
    </location>
</feature>
<dbReference type="AlphaFoldDB" id="A0AAE7BZ89"/>
<accession>A0AAE7BZ89</accession>
<dbReference type="RefSeq" id="WP_164953088.1">
    <property type="nucleotide sequence ID" value="NZ_CP047363.1"/>
</dbReference>
<proteinExistence type="predicted"/>
<gene>
    <name evidence="2" type="ORF">GTN30_02920</name>
</gene>
<evidence type="ECO:0000256" key="1">
    <source>
        <dbReference type="SAM" id="Phobius"/>
    </source>
</evidence>
<evidence type="ECO:0000313" key="3">
    <source>
        <dbReference type="Proteomes" id="UP000501122"/>
    </source>
</evidence>
<keyword evidence="1" id="KW-1133">Transmembrane helix</keyword>
<organism evidence="2 3">
    <name type="scientific">Macrococcoides canis</name>
    <dbReference type="NCBI Taxonomy" id="1855823"/>
    <lineage>
        <taxon>Bacteria</taxon>
        <taxon>Bacillati</taxon>
        <taxon>Bacillota</taxon>
        <taxon>Bacilli</taxon>
        <taxon>Bacillales</taxon>
        <taxon>Staphylococcaceae</taxon>
        <taxon>Macrococcoides</taxon>
    </lineage>
</organism>
<dbReference type="Proteomes" id="UP000501122">
    <property type="component" value="Chromosome"/>
</dbReference>
<protein>
    <submittedName>
        <fullName evidence="2">Uncharacterized protein</fullName>
    </submittedName>
</protein>
<evidence type="ECO:0000313" key="2">
    <source>
        <dbReference type="EMBL" id="QIH77608.1"/>
    </source>
</evidence>
<sequence>MKKNNLTILLLLLNAVLLIGIIFLLALNYFKDSGETKERLSSQSVVVKKEVTPELLQKKLDAQDV</sequence>
<keyword evidence="1" id="KW-0472">Membrane</keyword>
<reference evidence="2" key="1">
    <citation type="journal article" date="2020" name="Antimicrob. Agents Chemother.">
        <title>The novel macrolide resistance genes mef(D), msr(F) and msr(H) are present on resistance islands in Macrococcus canis, Macrococcus caseolyticus and Staphylococcus aureus.</title>
        <authorList>
            <person name="Schwendener S."/>
            <person name="Dona V."/>
            <person name="Perreten V."/>
        </authorList>
    </citation>
    <scope>NUCLEOTIDE SEQUENCE</scope>
    <source>
        <strain evidence="2">Epi0076A</strain>
    </source>
</reference>